<dbReference type="PANTHER" id="PTHR42716:SF2">
    <property type="entry name" value="L-ASPARTATE OXIDASE, CHLOROPLASTIC"/>
    <property type="match status" value="1"/>
</dbReference>
<keyword evidence="7 13" id="KW-0662">Pyridine nucleotide biosynthesis</keyword>
<evidence type="ECO:0000256" key="6">
    <source>
        <dbReference type="ARBA" id="ARBA00022630"/>
    </source>
</evidence>
<accession>A0AAD1MFL1</accession>
<dbReference type="InterPro" id="IPR005288">
    <property type="entry name" value="NadB"/>
</dbReference>
<dbReference type="InterPro" id="IPR036188">
    <property type="entry name" value="FAD/NAD-bd_sf"/>
</dbReference>
<evidence type="ECO:0000256" key="13">
    <source>
        <dbReference type="RuleBase" id="RU362049"/>
    </source>
</evidence>
<dbReference type="RefSeq" id="WP_085259288.1">
    <property type="nucleotide sequence ID" value="NZ_AP022564.1"/>
</dbReference>
<evidence type="ECO:0000256" key="9">
    <source>
        <dbReference type="ARBA" id="ARBA00023002"/>
    </source>
</evidence>
<dbReference type="InterPro" id="IPR003953">
    <property type="entry name" value="FAD-dep_OxRdtase_2_FAD-bd"/>
</dbReference>
<dbReference type="NCBIfam" id="NF005867">
    <property type="entry name" value="PRK07804.1"/>
    <property type="match status" value="1"/>
</dbReference>
<comment type="catalytic activity">
    <reaction evidence="11">
        <text>L-aspartate + O2 = iminosuccinate + H2O2</text>
        <dbReference type="Rhea" id="RHEA:25876"/>
        <dbReference type="ChEBI" id="CHEBI:15379"/>
        <dbReference type="ChEBI" id="CHEBI:16240"/>
        <dbReference type="ChEBI" id="CHEBI:29991"/>
        <dbReference type="ChEBI" id="CHEBI:77875"/>
        <dbReference type="EC" id="1.4.3.16"/>
    </reaction>
    <physiologicalReaction direction="left-to-right" evidence="11">
        <dbReference type="Rhea" id="RHEA:25877"/>
    </physiologicalReaction>
</comment>
<evidence type="ECO:0000313" key="17">
    <source>
        <dbReference type="Proteomes" id="UP000467636"/>
    </source>
</evidence>
<feature type="domain" description="Fumarate reductase/succinate dehydrogenase flavoprotein-like C-terminal" evidence="15">
    <location>
        <begin position="423"/>
        <end position="506"/>
    </location>
</feature>
<dbReference type="PANTHER" id="PTHR42716">
    <property type="entry name" value="L-ASPARTATE OXIDASE"/>
    <property type="match status" value="1"/>
</dbReference>
<evidence type="ECO:0000313" key="16">
    <source>
        <dbReference type="EMBL" id="BBX22572.1"/>
    </source>
</evidence>
<evidence type="ECO:0000259" key="14">
    <source>
        <dbReference type="Pfam" id="PF00890"/>
    </source>
</evidence>
<dbReference type="EMBL" id="AP022564">
    <property type="protein sequence ID" value="BBX22572.1"/>
    <property type="molecule type" value="Genomic_DNA"/>
</dbReference>
<dbReference type="Pfam" id="PF00890">
    <property type="entry name" value="FAD_binding_2"/>
    <property type="match status" value="1"/>
</dbReference>
<evidence type="ECO:0000256" key="3">
    <source>
        <dbReference type="ARBA" id="ARBA00008562"/>
    </source>
</evidence>
<dbReference type="SUPFAM" id="SSF46977">
    <property type="entry name" value="Succinate dehydrogenase/fumarate reductase flavoprotein C-terminal domain"/>
    <property type="match status" value="1"/>
</dbReference>
<comment type="pathway">
    <text evidence="2 13">Cofactor biosynthesis; NAD(+) biosynthesis; iminoaspartate from L-aspartate (oxidase route): step 1/1.</text>
</comment>
<dbReference type="Proteomes" id="UP000467636">
    <property type="component" value="Chromosome"/>
</dbReference>
<dbReference type="PRINTS" id="PR00411">
    <property type="entry name" value="PNDRDTASEI"/>
</dbReference>
<keyword evidence="17" id="KW-1185">Reference proteome</keyword>
<comment type="cofactor">
    <cofactor evidence="1 13">
        <name>FAD</name>
        <dbReference type="ChEBI" id="CHEBI:57692"/>
    </cofactor>
</comment>
<dbReference type="GO" id="GO:0033765">
    <property type="term" value="F:steroid dehydrogenase activity, acting on the CH-CH group of donors"/>
    <property type="evidence" value="ECO:0007669"/>
    <property type="project" value="UniProtKB-ARBA"/>
</dbReference>
<name>A0AAD1MFL1_9MYCO</name>
<reference evidence="16 17" key="1">
    <citation type="journal article" date="2019" name="Emerg. Microbes Infect.">
        <title>Comprehensive subspecies identification of 175 nontuberculous mycobacteria species based on 7547 genomic profiles.</title>
        <authorList>
            <person name="Matsumoto Y."/>
            <person name="Kinjo T."/>
            <person name="Motooka D."/>
            <person name="Nabeya D."/>
            <person name="Jung N."/>
            <person name="Uechi K."/>
            <person name="Horii T."/>
            <person name="Iida T."/>
            <person name="Fujita J."/>
            <person name="Nakamura S."/>
        </authorList>
    </citation>
    <scope>NUCLEOTIDE SEQUENCE [LARGE SCALE GENOMIC DNA]</scope>
    <source>
        <strain evidence="16 17">JCM 12143</strain>
    </source>
</reference>
<dbReference type="InterPro" id="IPR027477">
    <property type="entry name" value="Succ_DH/fumarate_Rdtase_cat_sf"/>
</dbReference>
<protein>
    <recommendedName>
        <fullName evidence="5 12">L-aspartate oxidase</fullName>
        <ecNumber evidence="4 12">1.4.3.16</ecNumber>
    </recommendedName>
</protein>
<proteinExistence type="inferred from homology"/>
<keyword evidence="8 13" id="KW-0274">FAD</keyword>
<evidence type="ECO:0000256" key="11">
    <source>
        <dbReference type="ARBA" id="ARBA00048305"/>
    </source>
</evidence>
<dbReference type="Gene3D" id="3.90.700.10">
    <property type="entry name" value="Succinate dehydrogenase/fumarate reductase flavoprotein, catalytic domain"/>
    <property type="match status" value="1"/>
</dbReference>
<keyword evidence="6 13" id="KW-0285">Flavoprotein</keyword>
<comment type="function">
    <text evidence="10">Catalyzes the oxidation of L-aspartate to iminoaspartate, the first step in the de novo biosynthesis of NAD(+).</text>
</comment>
<dbReference type="GO" id="GO:0005737">
    <property type="term" value="C:cytoplasm"/>
    <property type="evidence" value="ECO:0007669"/>
    <property type="project" value="UniProtKB-SubCell"/>
</dbReference>
<dbReference type="InterPro" id="IPR037099">
    <property type="entry name" value="Fum_R/Succ_DH_flav-like_C_sf"/>
</dbReference>
<evidence type="ECO:0000256" key="2">
    <source>
        <dbReference type="ARBA" id="ARBA00004950"/>
    </source>
</evidence>
<evidence type="ECO:0000256" key="12">
    <source>
        <dbReference type="NCBIfam" id="TIGR00551"/>
    </source>
</evidence>
<evidence type="ECO:0000256" key="8">
    <source>
        <dbReference type="ARBA" id="ARBA00022827"/>
    </source>
</evidence>
<feature type="domain" description="FAD-dependent oxidoreductase 2 FAD-binding" evidence="14">
    <location>
        <begin position="12"/>
        <end position="384"/>
    </location>
</feature>
<dbReference type="Pfam" id="PF02910">
    <property type="entry name" value="Succ_DH_flav_C"/>
    <property type="match status" value="1"/>
</dbReference>
<dbReference type="FunFam" id="3.90.700.10:FF:000002">
    <property type="entry name" value="L-aspartate oxidase"/>
    <property type="match status" value="1"/>
</dbReference>
<dbReference type="NCBIfam" id="TIGR00551">
    <property type="entry name" value="nadB"/>
    <property type="match status" value="1"/>
</dbReference>
<sequence>MTGGPGWQQRADVVVIGTGVGGLAAARAARRAGRDVVVLSKADTGYGATATHYAQGGIAVVLPGTDDSVETHVADTLAAGGGLCDADAVTSIVADGYRAIAELAGAGAQFDRDPDGTWALTREGGHSRRRIIHAGGDATGAEVQRALDHAAAGLDIRSGQVVLQILRDTDTVTGVLVANADGIGVIHAPSVVLATGGLGQLYRATTNPGGATGDGVALALRAGVAVSDLEFIQFHPTMLFAAEGVGGRRPLVTEAVRGEGAMLIDSRGASVTAGVHPMGDLAPRDVVAGAIDARLRETGDACVYLDARGIAGFKGRFPTVTAACRAAGIDPVRQPIPVVPGAHYSCGGVVTDTYGRTELPGLFAAGEVGRTGMHGANRLASNSLLEGLVVGDRAGAAAAAHAASAGGVQAGAPERGGHAVLDRQTLQQAMSRDASVVRDAHGLQRLTELLSSAEERMISDRAGAEDAALTLAARVVAGAALARTESRGCHHRAEFSGADPGQARSTTVRLRDSAVALEVPAGVAS</sequence>
<evidence type="ECO:0000256" key="4">
    <source>
        <dbReference type="ARBA" id="ARBA00012173"/>
    </source>
</evidence>
<comment type="subcellular location">
    <subcellularLocation>
        <location evidence="13">Cytoplasm</location>
    </subcellularLocation>
</comment>
<evidence type="ECO:0000259" key="15">
    <source>
        <dbReference type="Pfam" id="PF02910"/>
    </source>
</evidence>
<dbReference type="EC" id="1.4.3.16" evidence="4 12"/>
<comment type="similarity">
    <text evidence="3 13">Belongs to the FAD-dependent oxidoreductase 2 family. NadB subfamily.</text>
</comment>
<dbReference type="Gene3D" id="3.50.50.60">
    <property type="entry name" value="FAD/NAD(P)-binding domain"/>
    <property type="match status" value="1"/>
</dbReference>
<dbReference type="PRINTS" id="PR00368">
    <property type="entry name" value="FADPNR"/>
</dbReference>
<dbReference type="GO" id="GO:0034628">
    <property type="term" value="P:'de novo' NAD+ biosynthetic process from L-aspartate"/>
    <property type="evidence" value="ECO:0007669"/>
    <property type="project" value="TreeGrafter"/>
</dbReference>
<dbReference type="GO" id="GO:0008734">
    <property type="term" value="F:L-aspartate oxidase activity"/>
    <property type="evidence" value="ECO:0007669"/>
    <property type="project" value="UniProtKB-UniRule"/>
</dbReference>
<gene>
    <name evidence="16" type="primary">nadB</name>
    <name evidence="16" type="ORF">MTER_19830</name>
</gene>
<evidence type="ECO:0000256" key="5">
    <source>
        <dbReference type="ARBA" id="ARBA00021901"/>
    </source>
</evidence>
<dbReference type="Gene3D" id="1.20.58.100">
    <property type="entry name" value="Fumarate reductase/succinate dehydrogenase flavoprotein-like, C-terminal domain"/>
    <property type="match status" value="1"/>
</dbReference>
<evidence type="ECO:0000256" key="10">
    <source>
        <dbReference type="ARBA" id="ARBA00029426"/>
    </source>
</evidence>
<dbReference type="InterPro" id="IPR015939">
    <property type="entry name" value="Fum_Rdtase/Succ_DH_flav-like_C"/>
</dbReference>
<evidence type="ECO:0000256" key="7">
    <source>
        <dbReference type="ARBA" id="ARBA00022642"/>
    </source>
</evidence>
<dbReference type="SUPFAM" id="SSF56425">
    <property type="entry name" value="Succinate dehydrogenase/fumarate reductase flavoprotein, catalytic domain"/>
    <property type="match status" value="1"/>
</dbReference>
<organism evidence="16 17">
    <name type="scientific">Mycolicibacter terrae</name>
    <dbReference type="NCBI Taxonomy" id="1788"/>
    <lineage>
        <taxon>Bacteria</taxon>
        <taxon>Bacillati</taxon>
        <taxon>Actinomycetota</taxon>
        <taxon>Actinomycetes</taxon>
        <taxon>Mycobacteriales</taxon>
        <taxon>Mycobacteriaceae</taxon>
        <taxon>Mycolicibacter</taxon>
    </lineage>
</organism>
<dbReference type="SUPFAM" id="SSF51905">
    <property type="entry name" value="FAD/NAD(P)-binding domain"/>
    <property type="match status" value="1"/>
</dbReference>
<dbReference type="AlphaFoldDB" id="A0AAD1MFL1"/>
<keyword evidence="9 13" id="KW-0560">Oxidoreductase</keyword>
<evidence type="ECO:0000256" key="1">
    <source>
        <dbReference type="ARBA" id="ARBA00001974"/>
    </source>
</evidence>